<feature type="transmembrane region" description="Helical" evidence="5">
    <location>
        <begin position="127"/>
        <end position="150"/>
    </location>
</feature>
<comment type="caution">
    <text evidence="8">The sequence shown here is derived from an EMBL/GenBank/DDBJ whole genome shotgun (WGS) entry which is preliminary data.</text>
</comment>
<feature type="domain" description="O-antigen ligase-related" evidence="6">
    <location>
        <begin position="200"/>
        <end position="336"/>
    </location>
</feature>
<evidence type="ECO:0000256" key="1">
    <source>
        <dbReference type="ARBA" id="ARBA00004141"/>
    </source>
</evidence>
<dbReference type="NCBIfam" id="TIGR03097">
    <property type="entry name" value="PEP_O_lig_1"/>
    <property type="match status" value="1"/>
</dbReference>
<feature type="transmembrane region" description="Helical" evidence="5">
    <location>
        <begin position="365"/>
        <end position="388"/>
    </location>
</feature>
<dbReference type="InterPro" id="IPR051533">
    <property type="entry name" value="WaaL-like"/>
</dbReference>
<dbReference type="PANTHER" id="PTHR37422">
    <property type="entry name" value="TEICHURONIC ACID BIOSYNTHESIS PROTEIN TUAE"/>
    <property type="match status" value="1"/>
</dbReference>
<protein>
    <submittedName>
        <fullName evidence="8">Putative O-glycosylation ligase, exosortase A system-associated</fullName>
    </submittedName>
</protein>
<comment type="subcellular location">
    <subcellularLocation>
        <location evidence="1">Membrane</location>
        <topology evidence="1">Multi-pass membrane protein</topology>
    </subcellularLocation>
</comment>
<dbReference type="InterPro" id="IPR007016">
    <property type="entry name" value="O-antigen_ligase-rel_domated"/>
</dbReference>
<evidence type="ECO:0000313" key="9">
    <source>
        <dbReference type="Proteomes" id="UP000249633"/>
    </source>
</evidence>
<feature type="transmembrane region" description="Helical" evidence="5">
    <location>
        <begin position="101"/>
        <end position="120"/>
    </location>
</feature>
<dbReference type="AlphaFoldDB" id="A0A2W5DMM7"/>
<evidence type="ECO:0000259" key="7">
    <source>
        <dbReference type="Pfam" id="PF19358"/>
    </source>
</evidence>
<dbReference type="GO" id="GO:0016020">
    <property type="term" value="C:membrane"/>
    <property type="evidence" value="ECO:0007669"/>
    <property type="project" value="UniProtKB-SubCell"/>
</dbReference>
<keyword evidence="3 5" id="KW-1133">Transmembrane helix</keyword>
<keyword evidence="8" id="KW-0436">Ligase</keyword>
<feature type="transmembrane region" description="Helical" evidence="5">
    <location>
        <begin position="43"/>
        <end position="63"/>
    </location>
</feature>
<keyword evidence="2 5" id="KW-0812">Transmembrane</keyword>
<organism evidence="8 9">
    <name type="scientific">Roseateles depolymerans</name>
    <dbReference type="NCBI Taxonomy" id="76731"/>
    <lineage>
        <taxon>Bacteria</taxon>
        <taxon>Pseudomonadati</taxon>
        <taxon>Pseudomonadota</taxon>
        <taxon>Betaproteobacteria</taxon>
        <taxon>Burkholderiales</taxon>
        <taxon>Sphaerotilaceae</taxon>
        <taxon>Roseateles</taxon>
    </lineage>
</organism>
<feature type="transmembrane region" description="Helical" evidence="5">
    <location>
        <begin position="278"/>
        <end position="299"/>
    </location>
</feature>
<dbReference type="EMBL" id="QFOD01000017">
    <property type="protein sequence ID" value="PZP29690.1"/>
    <property type="molecule type" value="Genomic_DNA"/>
</dbReference>
<gene>
    <name evidence="8" type="ORF">DI603_16650</name>
</gene>
<evidence type="ECO:0000256" key="5">
    <source>
        <dbReference type="SAM" id="Phobius"/>
    </source>
</evidence>
<evidence type="ECO:0000256" key="2">
    <source>
        <dbReference type="ARBA" id="ARBA00022692"/>
    </source>
</evidence>
<sequence length="439" mass="49778">MRDLLLLSMILWITWRAFKHPWVGVMGWTWISIMNPHQLSWWLHSMPVAAAIGGATLLGLFITKDRRDFSLSREGKTLAVFMAWITITLPFSMIFDPSYELWKRVMKIDLMVLVALVVLHSKRHVMLFVWINVISIAFFGVKGGMFTVATGGSYKVWGPESTYIEGNNEIALAAVMVIPLMRFLQLQMEKKWARLTMGFCMVMMAAAALGSHSRGALLAISAMGLVLWWRGKNKLVMALGMLVIGAALLSLMPAEWWERMGTIKSYDQDGSALGRINAWWMAWNLAKSNLFGGGFFIWTASVFADYAPDPTDVHAAHSIYFMVLGEQGFIGMFIFLTLFGFAYHSAGRLREDARRQPESQWLEELGNMLQVGFVGYAVGGAFLSLSYWDLPYNMMIMAVVGRRWLAEKAWLREKPEPLVVLPPFLQRWFRKKPAAVPLP</sequence>
<evidence type="ECO:0000256" key="4">
    <source>
        <dbReference type="ARBA" id="ARBA00023136"/>
    </source>
</evidence>
<dbReference type="InterPro" id="IPR017528">
    <property type="entry name" value="CHP03097O-antigen_lig-rel"/>
</dbReference>
<dbReference type="Pfam" id="PF19358">
    <property type="entry name" value="DUF5935"/>
    <property type="match status" value="1"/>
</dbReference>
<evidence type="ECO:0000313" key="8">
    <source>
        <dbReference type="EMBL" id="PZP29690.1"/>
    </source>
</evidence>
<dbReference type="InterPro" id="IPR045979">
    <property type="entry name" value="DUF5935"/>
</dbReference>
<feature type="transmembrane region" description="Helical" evidence="5">
    <location>
        <begin position="319"/>
        <end position="344"/>
    </location>
</feature>
<accession>A0A2W5DMM7</accession>
<dbReference type="GO" id="GO:0016874">
    <property type="term" value="F:ligase activity"/>
    <property type="evidence" value="ECO:0007669"/>
    <property type="project" value="UniProtKB-KW"/>
</dbReference>
<evidence type="ECO:0000259" key="6">
    <source>
        <dbReference type="Pfam" id="PF04932"/>
    </source>
</evidence>
<dbReference type="PANTHER" id="PTHR37422:SF13">
    <property type="entry name" value="LIPOPOLYSACCHARIDE BIOSYNTHESIS PROTEIN PA4999-RELATED"/>
    <property type="match status" value="1"/>
</dbReference>
<reference evidence="8 9" key="1">
    <citation type="submission" date="2017-08" db="EMBL/GenBank/DDBJ databases">
        <title>Infants hospitalized years apart are colonized by the same room-sourced microbial strains.</title>
        <authorList>
            <person name="Brooks B."/>
            <person name="Olm M.R."/>
            <person name="Firek B.A."/>
            <person name="Baker R."/>
            <person name="Thomas B.C."/>
            <person name="Morowitz M.J."/>
            <person name="Banfield J.F."/>
        </authorList>
    </citation>
    <scope>NUCLEOTIDE SEQUENCE [LARGE SCALE GENOMIC DNA]</scope>
    <source>
        <strain evidence="8">S2_012_000_R2_81</strain>
    </source>
</reference>
<feature type="domain" description="DUF5935" evidence="7">
    <location>
        <begin position="1"/>
        <end position="185"/>
    </location>
</feature>
<feature type="transmembrane region" description="Helical" evidence="5">
    <location>
        <begin position="235"/>
        <end position="257"/>
    </location>
</feature>
<evidence type="ECO:0000256" key="3">
    <source>
        <dbReference type="ARBA" id="ARBA00022989"/>
    </source>
</evidence>
<feature type="transmembrane region" description="Helical" evidence="5">
    <location>
        <begin position="75"/>
        <end position="95"/>
    </location>
</feature>
<feature type="transmembrane region" description="Helical" evidence="5">
    <location>
        <begin position="170"/>
        <end position="186"/>
    </location>
</feature>
<feature type="transmembrane region" description="Helical" evidence="5">
    <location>
        <begin position="198"/>
        <end position="229"/>
    </location>
</feature>
<dbReference type="Proteomes" id="UP000249633">
    <property type="component" value="Unassembled WGS sequence"/>
</dbReference>
<name>A0A2W5DMM7_9BURK</name>
<keyword evidence="4 5" id="KW-0472">Membrane</keyword>
<proteinExistence type="predicted"/>
<dbReference type="Pfam" id="PF04932">
    <property type="entry name" value="Wzy_C"/>
    <property type="match status" value="1"/>
</dbReference>